<evidence type="ECO:0000313" key="10">
    <source>
        <dbReference type="EMBL" id="STZ09859.1"/>
    </source>
</evidence>
<dbReference type="PANTHER" id="PTHR33529:SF7">
    <property type="entry name" value="LIPOPOLYSACCHARIDE EXPORT SYSTEM PERMEASE PROTEIN LPTF"/>
    <property type="match status" value="1"/>
</dbReference>
<accession>A0A378R516</accession>
<feature type="transmembrane region" description="Helical" evidence="9">
    <location>
        <begin position="417"/>
        <end position="435"/>
    </location>
</feature>
<dbReference type="PANTHER" id="PTHR33529">
    <property type="entry name" value="SLR0882 PROTEIN-RELATED"/>
    <property type="match status" value="1"/>
</dbReference>
<comment type="function">
    <text evidence="1">Part of the ABC transporter complex LptBFG involved in the translocation of lipopolysaccharide (LPS) from the inner membrane to the outer membrane.</text>
</comment>
<dbReference type="AlphaFoldDB" id="A0A378R516"/>
<evidence type="ECO:0000256" key="1">
    <source>
        <dbReference type="ARBA" id="ARBA00002265"/>
    </source>
</evidence>
<dbReference type="GO" id="GO:0043190">
    <property type="term" value="C:ATP-binding cassette (ABC) transporter complex"/>
    <property type="evidence" value="ECO:0007669"/>
    <property type="project" value="TreeGrafter"/>
</dbReference>
<feature type="transmembrane region" description="Helical" evidence="9">
    <location>
        <begin position="60"/>
        <end position="78"/>
    </location>
</feature>
<keyword evidence="6 9" id="KW-1133">Transmembrane helix</keyword>
<feature type="transmembrane region" description="Helical" evidence="9">
    <location>
        <begin position="152"/>
        <end position="171"/>
    </location>
</feature>
<dbReference type="Proteomes" id="UP000255279">
    <property type="component" value="Unassembled WGS sequence"/>
</dbReference>
<evidence type="ECO:0000313" key="11">
    <source>
        <dbReference type="Proteomes" id="UP000255279"/>
    </source>
</evidence>
<evidence type="ECO:0000256" key="2">
    <source>
        <dbReference type="ARBA" id="ARBA00004651"/>
    </source>
</evidence>
<evidence type="ECO:0000256" key="9">
    <source>
        <dbReference type="SAM" id="Phobius"/>
    </source>
</evidence>
<reference evidence="10 11" key="1">
    <citation type="submission" date="2018-06" db="EMBL/GenBank/DDBJ databases">
        <authorList>
            <consortium name="Pathogen Informatics"/>
            <person name="Doyle S."/>
        </authorList>
    </citation>
    <scope>NUCLEOTIDE SEQUENCE [LARGE SCALE GENOMIC DNA]</scope>
    <source>
        <strain evidence="10 11">NCTC10293</strain>
    </source>
</reference>
<feature type="transmembrane region" description="Helical" evidence="9">
    <location>
        <begin position="355"/>
        <end position="373"/>
    </location>
</feature>
<sequence length="471" mass="52764">MLELGLAVSVVFVAVFVIIASLTMANLTLVNHCHKLPYALAFLSNQLGILFVILRRYMTWQVATTTALVLGFLVVMLLGGRLIRYFGIAVEGGLDVGVLFTLIGYNLPYFLELIFPLAFFIALMLVLGRMYADHEMAIVVGSGISRGRLSRLLVPLVLLAFVLQTWIALIGKPWGVERAANLWQEQSLVEVFDLIKPKSFISSGDYHLYVGEIGENREYLQDVLVIQMASDTPKQAATPLTDEQQQALSEFSEHKIPSELISEKDTLIYAKSATQVSGDGGVLQLDLHQGRRYEVDATSRKYSQVGFERYRISLDVAQPNEAKPVKIEGWRTADLWAVVQGKLPYDNVPEAKAELGYRVSLPWLIILALMLATPLAQVRPRQGRWFKLIPSVFIFVASALIVISLKESISKGKLGVWAYPVVIALFFAFALYLNYHERIMARFRLAKHQNAHNLNTQNPSVQTPQTKRSKL</sequence>
<organism evidence="10 11">
    <name type="scientific">Moraxella caviae</name>
    <dbReference type="NCBI Taxonomy" id="34060"/>
    <lineage>
        <taxon>Bacteria</taxon>
        <taxon>Pseudomonadati</taxon>
        <taxon>Pseudomonadota</taxon>
        <taxon>Gammaproteobacteria</taxon>
        <taxon>Moraxellales</taxon>
        <taxon>Moraxellaceae</taxon>
        <taxon>Moraxella</taxon>
    </lineage>
</organism>
<dbReference type="InterPro" id="IPR005495">
    <property type="entry name" value="LptG/LptF_permease"/>
</dbReference>
<gene>
    <name evidence="10" type="primary">lptF</name>
    <name evidence="10" type="ORF">NCTC10293_00170</name>
</gene>
<feature type="transmembrane region" description="Helical" evidence="9">
    <location>
        <begin position="6"/>
        <end position="29"/>
    </location>
</feature>
<keyword evidence="5 9" id="KW-0812">Transmembrane</keyword>
<comment type="subcellular location">
    <subcellularLocation>
        <location evidence="2">Cell membrane</location>
        <topology evidence="2">Multi-pass membrane protein</topology>
    </subcellularLocation>
</comment>
<evidence type="ECO:0000256" key="4">
    <source>
        <dbReference type="ARBA" id="ARBA00022475"/>
    </source>
</evidence>
<protein>
    <submittedName>
        <fullName evidence="10">Lipopolysaccharide export system permease protein lptF</fullName>
    </submittedName>
</protein>
<dbReference type="EMBL" id="UGQE01000001">
    <property type="protein sequence ID" value="STZ09859.1"/>
    <property type="molecule type" value="Genomic_DNA"/>
</dbReference>
<dbReference type="Pfam" id="PF03739">
    <property type="entry name" value="LptF_LptG"/>
    <property type="match status" value="1"/>
</dbReference>
<dbReference type="GO" id="GO:0015920">
    <property type="term" value="P:lipopolysaccharide transport"/>
    <property type="evidence" value="ECO:0007669"/>
    <property type="project" value="TreeGrafter"/>
</dbReference>
<comment type="similarity">
    <text evidence="3">Belongs to the LptF/LptG family.</text>
</comment>
<evidence type="ECO:0000256" key="5">
    <source>
        <dbReference type="ARBA" id="ARBA00022692"/>
    </source>
</evidence>
<evidence type="ECO:0000256" key="7">
    <source>
        <dbReference type="ARBA" id="ARBA00023136"/>
    </source>
</evidence>
<feature type="transmembrane region" description="Helical" evidence="9">
    <location>
        <begin position="385"/>
        <end position="405"/>
    </location>
</feature>
<proteinExistence type="inferred from homology"/>
<comment type="subunit">
    <text evidence="8">Component of the lipopolysaccharide transport and assembly complex. The LptBFG transporter is composed of two ATP-binding proteins (LptB) and two transmembrane proteins (LptF and LptG).</text>
</comment>
<name>A0A378R516_9GAMM</name>
<evidence type="ECO:0000256" key="8">
    <source>
        <dbReference type="ARBA" id="ARBA00026081"/>
    </source>
</evidence>
<feature type="transmembrane region" description="Helical" evidence="9">
    <location>
        <begin position="36"/>
        <end position="54"/>
    </location>
</feature>
<feature type="transmembrane region" description="Helical" evidence="9">
    <location>
        <begin position="113"/>
        <end position="132"/>
    </location>
</feature>
<evidence type="ECO:0000256" key="3">
    <source>
        <dbReference type="ARBA" id="ARBA00007725"/>
    </source>
</evidence>
<keyword evidence="4" id="KW-1003">Cell membrane</keyword>
<keyword evidence="7 9" id="KW-0472">Membrane</keyword>
<evidence type="ECO:0000256" key="6">
    <source>
        <dbReference type="ARBA" id="ARBA00022989"/>
    </source>
</evidence>